<keyword evidence="1" id="KW-0732">Signal</keyword>
<feature type="signal peptide" evidence="1">
    <location>
        <begin position="1"/>
        <end position="28"/>
    </location>
</feature>
<protein>
    <recommendedName>
        <fullName evidence="4">DUF5667 domain-containing protein</fullName>
    </recommendedName>
</protein>
<reference evidence="3" key="1">
    <citation type="submission" date="2017-09" db="EMBL/GenBank/DDBJ databases">
        <title>Depth-based differentiation of microbial function through sediment-hosted aquifers and enrichment of novel symbionts in the deep terrestrial subsurface.</title>
        <authorList>
            <person name="Probst A.J."/>
            <person name="Ladd B."/>
            <person name="Jarett J.K."/>
            <person name="Geller-Mcgrath D.E."/>
            <person name="Sieber C.M.K."/>
            <person name="Emerson J.B."/>
            <person name="Anantharaman K."/>
            <person name="Thomas B.C."/>
            <person name="Malmstrom R."/>
            <person name="Stieglmeier M."/>
            <person name="Klingl A."/>
            <person name="Woyke T."/>
            <person name="Ryan C.M."/>
            <person name="Banfield J.F."/>
        </authorList>
    </citation>
    <scope>NUCLEOTIDE SEQUENCE [LARGE SCALE GENOMIC DNA]</scope>
</reference>
<name>A0A2H0VGT5_9BACT</name>
<evidence type="ECO:0000313" key="2">
    <source>
        <dbReference type="EMBL" id="PIR98298.1"/>
    </source>
</evidence>
<dbReference type="AlphaFoldDB" id="A0A2H0VGT5"/>
<evidence type="ECO:0000256" key="1">
    <source>
        <dbReference type="SAM" id="SignalP"/>
    </source>
</evidence>
<sequence>MRKMRKNIKILTAFTLSFLVLSPSMALAEIDFAQLVVLESITPEEKFAKKFELTQNALGKAIERAESMKTGLEALSFEKDSVEVGLKDKYLAEADSYLAFYKESKEVLSSVEQLEDLNVLIQKVIDYRENIYAPSAKNVLEFILVFSYSPSVLETANKRFESIKSDVERLENLSLLESGLFSTELELSQKTLEEAGALQTQAKLILLSPYMESLSEDLNIEEGAPTAKQLAEESLNKIKGLYTIFIETGQRVKNTLGI</sequence>
<evidence type="ECO:0000313" key="3">
    <source>
        <dbReference type="Proteomes" id="UP000231466"/>
    </source>
</evidence>
<feature type="chain" id="PRO_5013970824" description="DUF5667 domain-containing protein" evidence="1">
    <location>
        <begin position="29"/>
        <end position="258"/>
    </location>
</feature>
<dbReference type="EMBL" id="PFAH01000001">
    <property type="protein sequence ID" value="PIR98298.1"/>
    <property type="molecule type" value="Genomic_DNA"/>
</dbReference>
<evidence type="ECO:0008006" key="4">
    <source>
        <dbReference type="Google" id="ProtNLM"/>
    </source>
</evidence>
<organism evidence="2 3">
    <name type="scientific">Candidatus Colwellbacteria bacterium CG10_big_fil_rev_8_21_14_0_10_42_22</name>
    <dbReference type="NCBI Taxonomy" id="1974540"/>
    <lineage>
        <taxon>Bacteria</taxon>
        <taxon>Candidatus Colwelliibacteriota</taxon>
    </lineage>
</organism>
<dbReference type="Proteomes" id="UP000231466">
    <property type="component" value="Unassembled WGS sequence"/>
</dbReference>
<proteinExistence type="predicted"/>
<gene>
    <name evidence="2" type="ORF">COT89_00195</name>
</gene>
<accession>A0A2H0VGT5</accession>
<comment type="caution">
    <text evidence="2">The sequence shown here is derived from an EMBL/GenBank/DDBJ whole genome shotgun (WGS) entry which is preliminary data.</text>
</comment>